<gene>
    <name evidence="1" type="ORF">ACFP0N_35775</name>
</gene>
<keyword evidence="2" id="KW-1185">Reference proteome</keyword>
<proteinExistence type="predicted"/>
<sequence>MRGKREQGIRTYGDRGRRVRARAAALLAVVVMAFCGLQQSAQAVPVRGYTGWSILMCKVSDNASEPHTAGWLRNFFTDSGAGTGGMYDYFNSISAGAVQIRNSNAAGWYTMPYTLAQEQGRDRWTRFQDCVNAAKAGGYTVPAGHRTIVVTNVGIDWWGAGGAIYLDGTGLGSVSVAHEMLHGYGLGHSFSNDTSYRNAPWSAPGEYDDPWDEMSAANVYGSGTGGTYGNAQPVGLVGYQLDKLGWVDHGRVAVAPAGWSSHTLTSFQSDDGSHPKLLRVPIGSDPFHYYTVEFTRKLGYSAGIPNDVVLIHEIVNGTPYLQRTLDGGARLPVTSLNANGDSISTSISGGTATVTVYSATSVAIYGPNTCVSGYVWRDGDFRDYTCVAPATRSQAAADNAARYSRWVSGPYGPHTCISGYVWREAWPGDDVCVTPAVRSQASADNAAAPSRVLHP</sequence>
<evidence type="ECO:0000313" key="1">
    <source>
        <dbReference type="EMBL" id="MFC5890328.1"/>
    </source>
</evidence>
<comment type="caution">
    <text evidence="1">The sequence shown here is derived from an EMBL/GenBank/DDBJ whole genome shotgun (WGS) entry which is preliminary data.</text>
</comment>
<dbReference type="RefSeq" id="WP_313767658.1">
    <property type="nucleotide sequence ID" value="NZ_BAAAVH010000016.1"/>
</dbReference>
<reference evidence="2" key="1">
    <citation type="journal article" date="2019" name="Int. J. Syst. Evol. Microbiol.">
        <title>The Global Catalogue of Microorganisms (GCM) 10K type strain sequencing project: providing services to taxonomists for standard genome sequencing and annotation.</title>
        <authorList>
            <consortium name="The Broad Institute Genomics Platform"/>
            <consortium name="The Broad Institute Genome Sequencing Center for Infectious Disease"/>
            <person name="Wu L."/>
            <person name="Ma J."/>
        </authorList>
    </citation>
    <scope>NUCLEOTIDE SEQUENCE [LARGE SCALE GENOMIC DNA]</scope>
    <source>
        <strain evidence="2">CGMCC 4.1469</strain>
    </source>
</reference>
<evidence type="ECO:0000313" key="2">
    <source>
        <dbReference type="Proteomes" id="UP001596067"/>
    </source>
</evidence>
<dbReference type="EMBL" id="JBHSOD010000078">
    <property type="protein sequence ID" value="MFC5890328.1"/>
    <property type="molecule type" value="Genomic_DNA"/>
</dbReference>
<organism evidence="1 2">
    <name type="scientific">Kitasatospora aburaviensis</name>
    <dbReference type="NCBI Taxonomy" id="67265"/>
    <lineage>
        <taxon>Bacteria</taxon>
        <taxon>Bacillati</taxon>
        <taxon>Actinomycetota</taxon>
        <taxon>Actinomycetes</taxon>
        <taxon>Kitasatosporales</taxon>
        <taxon>Streptomycetaceae</taxon>
        <taxon>Kitasatospora</taxon>
    </lineage>
</organism>
<protein>
    <submittedName>
        <fullName evidence="1">Uncharacterized protein</fullName>
    </submittedName>
</protein>
<name>A0ABW1F7T0_9ACTN</name>
<dbReference type="Proteomes" id="UP001596067">
    <property type="component" value="Unassembled WGS sequence"/>
</dbReference>
<accession>A0ABW1F7T0</accession>